<dbReference type="GO" id="GO:0051990">
    <property type="term" value="F:(R)-2-hydroxyglutarate dehydrogenase activity"/>
    <property type="evidence" value="ECO:0007669"/>
    <property type="project" value="UniProtKB-EC"/>
</dbReference>
<evidence type="ECO:0000256" key="14">
    <source>
        <dbReference type="ARBA" id="ARBA00049267"/>
    </source>
</evidence>
<dbReference type="InterPro" id="IPR016164">
    <property type="entry name" value="FAD-linked_Oxase-like_C"/>
</dbReference>
<comment type="catalytic activity">
    <reaction evidence="14">
        <text>(R)-malate + A = oxaloacetate + AH2</text>
        <dbReference type="Rhea" id="RHEA:67460"/>
        <dbReference type="ChEBI" id="CHEBI:13193"/>
        <dbReference type="ChEBI" id="CHEBI:15588"/>
        <dbReference type="ChEBI" id="CHEBI:16452"/>
        <dbReference type="ChEBI" id="CHEBI:17499"/>
    </reaction>
    <physiologicalReaction direction="left-to-right" evidence="14">
        <dbReference type="Rhea" id="RHEA:67461"/>
    </physiologicalReaction>
</comment>
<dbReference type="Gene3D" id="3.30.70.2190">
    <property type="match status" value="1"/>
</dbReference>
<evidence type="ECO:0000256" key="16">
    <source>
        <dbReference type="SAM" id="SignalP"/>
    </source>
</evidence>
<evidence type="ECO:0000313" key="18">
    <source>
        <dbReference type="Ensembl" id="ENSJJAP00000004500.1"/>
    </source>
</evidence>
<dbReference type="InterPro" id="IPR016169">
    <property type="entry name" value="FAD-bd_PCMH_sub2"/>
</dbReference>
<dbReference type="Ensembl" id="ENSJJAT00000010622.1">
    <property type="protein sequence ID" value="ENSJJAP00000004500.1"/>
    <property type="gene ID" value="ENSJJAG00000009431.1"/>
</dbReference>
<sequence length="543" mass="59669">LFFKAGAMVLHLVPRWSMWLFWATPGWRKTAGALGASVKQRLMNYPWGSYSPWVCRSYSSASRSPEVMLTYERYPVQRLPFSKVSEEDMATFQRIIPGRVITDPEELEACNVDWLKTVRGCSKVLLKPRTSEEVSSILRHCHERNLAVNPQGGNTGMVGGSVPVFDEVILSTALMNQVISFHNVSGILVCQAGCVLEELSHYVQEHDFIMPLDLGAKGSCHIGGNVATNAGGLRFLRYGSLRGTVLGLEVVLADGTILNCLTSLRKDNTGYDLKQLFIGSEGTLGVITAVSILCPPRPKAVNVAFLGCPGFAEVLQTFTTCKAMLSEVLSAFEFMDAECMQLVRQHLHLASPVQESPFYVLIETSGSSAEHDAEKLGSFLEQVLGSGLVTDGTMATDQKKIQMLWALRERITEALSHDGYVFKYDISLPVERLYDLVTDLRTRLGSSAKHVVGYGHLGDGNLHLNVTAEAFSEALLGILEPYVYTWTAEQRGSVSAEHGVGFKKRHVLGYSKPPVAVQLMQQLKALLDPKGILNPYKTLPAQA</sequence>
<evidence type="ECO:0000256" key="9">
    <source>
        <dbReference type="ARBA" id="ARBA00023002"/>
    </source>
</evidence>
<dbReference type="Gene3D" id="3.30.70.2740">
    <property type="match status" value="1"/>
</dbReference>
<dbReference type="InterPro" id="IPR051264">
    <property type="entry name" value="FAD-oxidored/transferase_4"/>
</dbReference>
<feature type="signal peptide" evidence="16">
    <location>
        <begin position="1"/>
        <end position="32"/>
    </location>
</feature>
<dbReference type="InterPro" id="IPR004113">
    <property type="entry name" value="FAD-bd_oxidored_4_C"/>
</dbReference>
<keyword evidence="7" id="KW-0862">Zinc</keyword>
<dbReference type="FunFam" id="3.30.465.10:FF:000053">
    <property type="entry name" value="D-lactate dehydrogenase (Cytochrome), putative"/>
    <property type="match status" value="1"/>
</dbReference>
<accession>A0A8C5K6V0</accession>
<proteinExistence type="inferred from homology"/>
<dbReference type="PANTHER" id="PTHR43716:SF1">
    <property type="entry name" value="D-2-HYDROXYGLUTARATE DEHYDROGENASE, MITOCHONDRIAL"/>
    <property type="match status" value="1"/>
</dbReference>
<comment type="function">
    <text evidence="13">Catalyzes the oxidation of D-2-hydroxyglutarate (D-2-HG) to alpha-ketoglutarate. Also catalyzes the oxidation of other D-2-hydroxyacids, such as D-malate (D-MAL) and D-lactate (D-LAC). Exhibits high activities towards D-2-HG and D-MAL but a very weak activity towards D-LAC.</text>
</comment>
<reference evidence="18" key="1">
    <citation type="submission" date="2025-08" db="UniProtKB">
        <authorList>
            <consortium name="Ensembl"/>
        </authorList>
    </citation>
    <scope>IDENTIFICATION</scope>
</reference>
<dbReference type="GO" id="GO:0008270">
    <property type="term" value="F:zinc ion binding"/>
    <property type="evidence" value="ECO:0007669"/>
    <property type="project" value="Ensembl"/>
</dbReference>
<comment type="cofactor">
    <cofactor evidence="1">
        <name>FAD</name>
        <dbReference type="ChEBI" id="CHEBI:57692"/>
    </cofactor>
</comment>
<feature type="domain" description="FAD-binding PCMH-type" evidence="17">
    <location>
        <begin position="118"/>
        <end position="297"/>
    </location>
</feature>
<keyword evidence="9" id="KW-0560">Oxidoreductase</keyword>
<evidence type="ECO:0000256" key="3">
    <source>
        <dbReference type="ARBA" id="ARBA00008000"/>
    </source>
</evidence>
<evidence type="ECO:0000256" key="10">
    <source>
        <dbReference type="ARBA" id="ARBA00023128"/>
    </source>
</evidence>
<dbReference type="InterPro" id="IPR006094">
    <property type="entry name" value="Oxid_FAD_bind_N"/>
</dbReference>
<dbReference type="GO" id="GO:0006108">
    <property type="term" value="P:malate metabolic process"/>
    <property type="evidence" value="ECO:0007669"/>
    <property type="project" value="Ensembl"/>
</dbReference>
<dbReference type="Gene3D" id="3.30.465.10">
    <property type="match status" value="1"/>
</dbReference>
<dbReference type="PROSITE" id="PS51387">
    <property type="entry name" value="FAD_PCMH"/>
    <property type="match status" value="1"/>
</dbReference>
<dbReference type="InterPro" id="IPR036318">
    <property type="entry name" value="FAD-bd_PCMH-like_sf"/>
</dbReference>
<evidence type="ECO:0000256" key="7">
    <source>
        <dbReference type="ARBA" id="ARBA00022833"/>
    </source>
</evidence>
<name>A0A8C5K6V0_JACJA</name>
<keyword evidence="6" id="KW-0274">FAD</keyword>
<reference evidence="18" key="2">
    <citation type="submission" date="2025-09" db="UniProtKB">
        <authorList>
            <consortium name="Ensembl"/>
        </authorList>
    </citation>
    <scope>IDENTIFICATION</scope>
</reference>
<comment type="catalytic activity">
    <reaction evidence="15">
        <text>(R)-2-hydroxyglutarate + A = 2-oxoglutarate + AH2</text>
        <dbReference type="Rhea" id="RHEA:38295"/>
        <dbReference type="ChEBI" id="CHEBI:13193"/>
        <dbReference type="ChEBI" id="CHEBI:15801"/>
        <dbReference type="ChEBI" id="CHEBI:16810"/>
        <dbReference type="ChEBI" id="CHEBI:17499"/>
        <dbReference type="EC" id="1.1.99.39"/>
    </reaction>
</comment>
<dbReference type="Gene3D" id="1.10.45.10">
    <property type="entry name" value="Vanillyl-alcohol Oxidase, Chain A, domain 4"/>
    <property type="match status" value="1"/>
</dbReference>
<dbReference type="Gene3D" id="3.30.43.10">
    <property type="entry name" value="Uridine Diphospho-n-acetylenolpyruvylglucosamine Reductase, domain 2"/>
    <property type="match status" value="1"/>
</dbReference>
<evidence type="ECO:0000259" key="17">
    <source>
        <dbReference type="PROSITE" id="PS51387"/>
    </source>
</evidence>
<dbReference type="OMA" id="YNEDWMR"/>
<evidence type="ECO:0000256" key="8">
    <source>
        <dbReference type="ARBA" id="ARBA00022946"/>
    </source>
</evidence>
<keyword evidence="16" id="KW-0732">Signal</keyword>
<dbReference type="FunFam" id="3.30.43.10:FF:000002">
    <property type="entry name" value="D-2-hydroxyglutarate dehydrogenase, mitochondrial"/>
    <property type="match status" value="1"/>
</dbReference>
<evidence type="ECO:0000256" key="2">
    <source>
        <dbReference type="ARBA" id="ARBA00004173"/>
    </source>
</evidence>
<keyword evidence="4" id="KW-0285">Flavoprotein</keyword>
<dbReference type="GO" id="GO:0071949">
    <property type="term" value="F:FAD binding"/>
    <property type="evidence" value="ECO:0007669"/>
    <property type="project" value="InterPro"/>
</dbReference>
<dbReference type="GeneTree" id="ENSGT00550000075086"/>
<dbReference type="SUPFAM" id="SSF55103">
    <property type="entry name" value="FAD-linked oxidases, C-terminal domain"/>
    <property type="match status" value="1"/>
</dbReference>
<keyword evidence="19" id="KW-1185">Reference proteome</keyword>
<dbReference type="PANTHER" id="PTHR43716">
    <property type="entry name" value="D-2-HYDROXYGLUTARATE DEHYDROGENASE, MITOCHONDRIAL"/>
    <property type="match status" value="1"/>
</dbReference>
<evidence type="ECO:0000256" key="13">
    <source>
        <dbReference type="ARBA" id="ARBA00045410"/>
    </source>
</evidence>
<dbReference type="FunFam" id="1.10.45.10:FF:000001">
    <property type="entry name" value="D-lactate dehydrogenase mitochondrial"/>
    <property type="match status" value="1"/>
</dbReference>
<dbReference type="Proteomes" id="UP000694385">
    <property type="component" value="Unassembled WGS sequence"/>
</dbReference>
<comment type="subcellular location">
    <subcellularLocation>
        <location evidence="2">Mitochondrion</location>
    </subcellularLocation>
</comment>
<protein>
    <recommendedName>
        <fullName evidence="12">D-2-hydroxyglutarate dehydrogenase, mitochondrial</fullName>
        <ecNumber evidence="11">1.1.99.39</ecNumber>
    </recommendedName>
</protein>
<dbReference type="InterPro" id="IPR016167">
    <property type="entry name" value="FAD-bd_PCMH_sub1"/>
</dbReference>
<dbReference type="InterPro" id="IPR016166">
    <property type="entry name" value="FAD-bd_PCMH"/>
</dbReference>
<dbReference type="AlphaFoldDB" id="A0A8C5K6V0"/>
<evidence type="ECO:0000256" key="4">
    <source>
        <dbReference type="ARBA" id="ARBA00022630"/>
    </source>
</evidence>
<dbReference type="FunFam" id="3.30.70.2740:FF:000002">
    <property type="entry name" value="D-2-hydroxyglutarate dehydrogenase mitochondrial"/>
    <property type="match status" value="1"/>
</dbReference>
<dbReference type="FunFam" id="3.30.70.2190:FF:000001">
    <property type="entry name" value="D-2-hydroxyglutarate dehydrogenase mitochondrial"/>
    <property type="match status" value="1"/>
</dbReference>
<dbReference type="Pfam" id="PF02913">
    <property type="entry name" value="FAD-oxidase_C"/>
    <property type="match status" value="1"/>
</dbReference>
<evidence type="ECO:0000256" key="5">
    <source>
        <dbReference type="ARBA" id="ARBA00022723"/>
    </source>
</evidence>
<evidence type="ECO:0000313" key="19">
    <source>
        <dbReference type="Proteomes" id="UP000694385"/>
    </source>
</evidence>
<evidence type="ECO:0000256" key="12">
    <source>
        <dbReference type="ARBA" id="ARBA00039639"/>
    </source>
</evidence>
<dbReference type="SUPFAM" id="SSF56176">
    <property type="entry name" value="FAD-binding/transporter-associated domain-like"/>
    <property type="match status" value="1"/>
</dbReference>
<evidence type="ECO:0000256" key="15">
    <source>
        <dbReference type="ARBA" id="ARBA00051778"/>
    </source>
</evidence>
<comment type="similarity">
    <text evidence="3">Belongs to the FAD-binding oxidoreductase/transferase type 4 family.</text>
</comment>
<dbReference type="Pfam" id="PF01565">
    <property type="entry name" value="FAD_binding_4"/>
    <property type="match status" value="1"/>
</dbReference>
<feature type="chain" id="PRO_5034351446" description="D-2-hydroxyglutarate dehydrogenase, mitochondrial" evidence="16">
    <location>
        <begin position="33"/>
        <end position="543"/>
    </location>
</feature>
<keyword evidence="10" id="KW-0496">Mitochondrion</keyword>
<evidence type="ECO:0000256" key="6">
    <source>
        <dbReference type="ARBA" id="ARBA00022827"/>
    </source>
</evidence>
<keyword evidence="5" id="KW-0479">Metal-binding</keyword>
<organism evidence="18 19">
    <name type="scientific">Jaculus jaculus</name>
    <name type="common">Lesser Egyptian jerboa</name>
    <dbReference type="NCBI Taxonomy" id="51337"/>
    <lineage>
        <taxon>Eukaryota</taxon>
        <taxon>Metazoa</taxon>
        <taxon>Chordata</taxon>
        <taxon>Craniata</taxon>
        <taxon>Vertebrata</taxon>
        <taxon>Euteleostomi</taxon>
        <taxon>Mammalia</taxon>
        <taxon>Eutheria</taxon>
        <taxon>Euarchontoglires</taxon>
        <taxon>Glires</taxon>
        <taxon>Rodentia</taxon>
        <taxon>Myomorpha</taxon>
        <taxon>Dipodoidea</taxon>
        <taxon>Dipodidae</taxon>
        <taxon>Dipodinae</taxon>
        <taxon>Jaculus</taxon>
    </lineage>
</organism>
<evidence type="ECO:0000256" key="1">
    <source>
        <dbReference type="ARBA" id="ARBA00001974"/>
    </source>
</evidence>
<evidence type="ECO:0000256" key="11">
    <source>
        <dbReference type="ARBA" id="ARBA00039003"/>
    </source>
</evidence>
<keyword evidence="8" id="KW-0809">Transit peptide</keyword>
<gene>
    <name evidence="18" type="primary">D2hgdh</name>
</gene>
<dbReference type="GO" id="GO:0005739">
    <property type="term" value="C:mitochondrion"/>
    <property type="evidence" value="ECO:0007669"/>
    <property type="project" value="UniProtKB-SubCell"/>
</dbReference>
<dbReference type="EC" id="1.1.99.39" evidence="11"/>
<dbReference type="InterPro" id="IPR016171">
    <property type="entry name" value="Vanillyl_alc_oxidase_C-sub2"/>
</dbReference>